<dbReference type="EMBL" id="JAUTXU010000203">
    <property type="protein sequence ID" value="KAK3699007.1"/>
    <property type="molecule type" value="Genomic_DNA"/>
</dbReference>
<keyword evidence="2" id="KW-1185">Reference proteome</keyword>
<proteinExistence type="predicted"/>
<accession>A0ACC3MM56</accession>
<name>A0ACC3MM56_9PEZI</name>
<evidence type="ECO:0000313" key="2">
    <source>
        <dbReference type="Proteomes" id="UP001281147"/>
    </source>
</evidence>
<dbReference type="Proteomes" id="UP001281147">
    <property type="component" value="Unassembled WGS sequence"/>
</dbReference>
<comment type="caution">
    <text evidence="1">The sequence shown here is derived from an EMBL/GenBank/DDBJ whole genome shotgun (WGS) entry which is preliminary data.</text>
</comment>
<protein>
    <submittedName>
        <fullName evidence="1">Uncharacterized protein</fullName>
    </submittedName>
</protein>
<gene>
    <name evidence="1" type="ORF">LTR37_016698</name>
</gene>
<reference evidence="1" key="1">
    <citation type="submission" date="2023-07" db="EMBL/GenBank/DDBJ databases">
        <title>Black Yeasts Isolated from many extreme environments.</title>
        <authorList>
            <person name="Coleine C."/>
            <person name="Stajich J.E."/>
            <person name="Selbmann L."/>
        </authorList>
    </citation>
    <scope>NUCLEOTIDE SEQUENCE</scope>
    <source>
        <strain evidence="1">CCFEE 5714</strain>
    </source>
</reference>
<feature type="non-terminal residue" evidence="1">
    <location>
        <position position="313"/>
    </location>
</feature>
<sequence length="313" mass="33595">MSETNNDGLDHAILKLTPHEKAAYSHLFNLADSDSLGVVTGERAVSFFEKTHVPAPALGEIWQIADTENRGLLTKPGFCMVLRLIGWYQSGQQQPTTELAFKPAPLPKFDGIALPGPPPQQAASPMSGTFPAGALQPQLSGQSTGGGPIRVPPLDPAKVQQYSGLFERSDAQNGILEGGTAKSIFERAGLPNEVLGKIWMLSDREQRGGLDQTGFIVAMHLLTSMKTRAMTALPTTLPQGLWEAAARRGQRPQSRQMTGQPNTLTPVPRQFTGGSTQPRAQSPLARPPGYATPPPQSAKPTGAHWLITQQEKS</sequence>
<organism evidence="1 2">
    <name type="scientific">Vermiconidia calcicola</name>
    <dbReference type="NCBI Taxonomy" id="1690605"/>
    <lineage>
        <taxon>Eukaryota</taxon>
        <taxon>Fungi</taxon>
        <taxon>Dikarya</taxon>
        <taxon>Ascomycota</taxon>
        <taxon>Pezizomycotina</taxon>
        <taxon>Dothideomycetes</taxon>
        <taxon>Dothideomycetidae</taxon>
        <taxon>Mycosphaerellales</taxon>
        <taxon>Extremaceae</taxon>
        <taxon>Vermiconidia</taxon>
    </lineage>
</organism>
<evidence type="ECO:0000313" key="1">
    <source>
        <dbReference type="EMBL" id="KAK3699007.1"/>
    </source>
</evidence>